<dbReference type="AlphaFoldDB" id="A0A8B6EYZ8"/>
<accession>A0A8B6EYZ8</accession>
<dbReference type="OrthoDB" id="426210at2759"/>
<proteinExistence type="predicted"/>
<name>A0A8B6EYZ8_MYTGA</name>
<protein>
    <submittedName>
        <fullName evidence="1">Uncharacterized protein</fullName>
    </submittedName>
</protein>
<sequence>MCFRPERCTVIRLSGRLQQQQTSYSLQGHTIEKLDRGKYLGLTINKDLIWKNHINQTIGKASKTTCFLRRNLGRCTPATKATAHSTLVRPTLEYASRVWVPHHITTIRDIEQDIGQVQRRAARFVYSCYQDNSAVCVLSYWTNFNGNHCSADDHGLKRNRVLCYKTSQLIAIDPAKYYTSRDSRTMQR</sequence>
<keyword evidence="2" id="KW-1185">Reference proteome</keyword>
<organism evidence="1 2">
    <name type="scientific">Mytilus galloprovincialis</name>
    <name type="common">Mediterranean mussel</name>
    <dbReference type="NCBI Taxonomy" id="29158"/>
    <lineage>
        <taxon>Eukaryota</taxon>
        <taxon>Metazoa</taxon>
        <taxon>Spiralia</taxon>
        <taxon>Lophotrochozoa</taxon>
        <taxon>Mollusca</taxon>
        <taxon>Bivalvia</taxon>
        <taxon>Autobranchia</taxon>
        <taxon>Pteriomorphia</taxon>
        <taxon>Mytilida</taxon>
        <taxon>Mytiloidea</taxon>
        <taxon>Mytilidae</taxon>
        <taxon>Mytilinae</taxon>
        <taxon>Mytilus</taxon>
    </lineage>
</organism>
<gene>
    <name evidence="1" type="ORF">MGAL_10B034000</name>
</gene>
<dbReference type="EMBL" id="UYJE01005988">
    <property type="protein sequence ID" value="VDI42203.1"/>
    <property type="molecule type" value="Genomic_DNA"/>
</dbReference>
<comment type="caution">
    <text evidence="1">The sequence shown here is derived from an EMBL/GenBank/DDBJ whole genome shotgun (WGS) entry which is preliminary data.</text>
</comment>
<dbReference type="Proteomes" id="UP000596742">
    <property type="component" value="Unassembled WGS sequence"/>
</dbReference>
<evidence type="ECO:0000313" key="2">
    <source>
        <dbReference type="Proteomes" id="UP000596742"/>
    </source>
</evidence>
<evidence type="ECO:0000313" key="1">
    <source>
        <dbReference type="EMBL" id="VDI42203.1"/>
    </source>
</evidence>
<reference evidence="1" key="1">
    <citation type="submission" date="2018-11" db="EMBL/GenBank/DDBJ databases">
        <authorList>
            <person name="Alioto T."/>
            <person name="Alioto T."/>
        </authorList>
    </citation>
    <scope>NUCLEOTIDE SEQUENCE</scope>
</reference>